<name>A0A4S3TI47_9EURY</name>
<dbReference type="SUPFAM" id="SSF109755">
    <property type="entry name" value="PhoU-like"/>
    <property type="match status" value="1"/>
</dbReference>
<keyword evidence="3" id="KW-1185">Reference proteome</keyword>
<dbReference type="AlphaFoldDB" id="A0A4S3TI47"/>
<accession>A0A4S3TI47</accession>
<protein>
    <submittedName>
        <fullName evidence="2">Phosphate uptake regulator PhoU</fullName>
    </submittedName>
</protein>
<evidence type="ECO:0000259" key="1">
    <source>
        <dbReference type="Pfam" id="PF01895"/>
    </source>
</evidence>
<evidence type="ECO:0000313" key="3">
    <source>
        <dbReference type="Proteomes" id="UP000318864"/>
    </source>
</evidence>
<organism evidence="2 3">
    <name type="scientific">Salinadaptatus halalkaliphilus</name>
    <dbReference type="NCBI Taxonomy" id="2419781"/>
    <lineage>
        <taxon>Archaea</taxon>
        <taxon>Methanobacteriati</taxon>
        <taxon>Methanobacteriota</taxon>
        <taxon>Stenosarchaea group</taxon>
        <taxon>Halobacteria</taxon>
        <taxon>Halobacteriales</taxon>
        <taxon>Natrialbaceae</taxon>
        <taxon>Salinadaptatus</taxon>
    </lineage>
</organism>
<reference evidence="2 3" key="1">
    <citation type="submission" date="2018-10" db="EMBL/GenBank/DDBJ databases">
        <title>Natronolimnobius sp. XQ-INN 246 isolated from Inner Mongolia Autonomous Region of China.</title>
        <authorList>
            <person name="Xue Q."/>
        </authorList>
    </citation>
    <scope>NUCLEOTIDE SEQUENCE [LARGE SCALE GENOMIC DNA]</scope>
    <source>
        <strain evidence="2 3">XQ-INN 246</strain>
    </source>
</reference>
<dbReference type="InterPro" id="IPR038078">
    <property type="entry name" value="PhoU-like_sf"/>
</dbReference>
<dbReference type="RefSeq" id="WP_141466331.1">
    <property type="nucleotide sequence ID" value="NZ_RBZW01000070.1"/>
</dbReference>
<sequence length="336" mass="37102">MSQNHLSPGSQEPVERKVQIAGNSTFVVSLPKEWATAQGLESGTPMYLYPHDDRLVAAASTVSTRDRTRRIDVDGLSTDAVLRRARTAYVAGCDRITVAGLEAAEPELRRQVERAVARLIGITIQEDTADRIVIRNLLDASEVSLPQTVTQARQLVLEMYADAIESLCTDDTTLARRVIDRDDDVDRLFAFVSRGFHRGLEDVHEINRLGTDRSEAFRQYRIARDLERIADHAEGIATITTRQSGPPDDPLAERLESVGADARTVVRQALEGEIDQSHETASSVRASTAELDQQLYAQNESDAYLYGTAIQRVRRTAANGINIATAMAETSIDARE</sequence>
<gene>
    <name evidence="2" type="ORF">D8Y22_19590</name>
</gene>
<dbReference type="PANTHER" id="PTHR42930:SF6">
    <property type="entry name" value="PHOSPHATE REGULATORY PROTEIN-LIKE PROTEIN"/>
    <property type="match status" value="1"/>
</dbReference>
<comment type="caution">
    <text evidence="2">The sequence shown here is derived from an EMBL/GenBank/DDBJ whole genome shotgun (WGS) entry which is preliminary data.</text>
</comment>
<dbReference type="OrthoDB" id="40991at2157"/>
<dbReference type="Gene3D" id="1.20.58.220">
    <property type="entry name" value="Phosphate transport system protein phou homolog 2, domain 2"/>
    <property type="match status" value="1"/>
</dbReference>
<evidence type="ECO:0000313" key="2">
    <source>
        <dbReference type="EMBL" id="THE63190.1"/>
    </source>
</evidence>
<proteinExistence type="predicted"/>
<dbReference type="InterPro" id="IPR028366">
    <property type="entry name" value="PhoU"/>
</dbReference>
<feature type="domain" description="PhoU" evidence="1">
    <location>
        <begin position="151"/>
        <end position="239"/>
    </location>
</feature>
<dbReference type="InterPro" id="IPR026022">
    <property type="entry name" value="PhoU_dom"/>
</dbReference>
<dbReference type="PANTHER" id="PTHR42930">
    <property type="entry name" value="PHOSPHATE-SPECIFIC TRANSPORT SYSTEM ACCESSORY PROTEIN PHOU"/>
    <property type="match status" value="1"/>
</dbReference>
<dbReference type="GO" id="GO:0030643">
    <property type="term" value="P:intracellular phosphate ion homeostasis"/>
    <property type="evidence" value="ECO:0007669"/>
    <property type="project" value="InterPro"/>
</dbReference>
<dbReference type="Proteomes" id="UP000318864">
    <property type="component" value="Unassembled WGS sequence"/>
</dbReference>
<dbReference type="Pfam" id="PF01895">
    <property type="entry name" value="PhoU"/>
    <property type="match status" value="1"/>
</dbReference>
<dbReference type="EMBL" id="RBZW01000070">
    <property type="protein sequence ID" value="THE63190.1"/>
    <property type="molecule type" value="Genomic_DNA"/>
</dbReference>
<dbReference type="GO" id="GO:0045936">
    <property type="term" value="P:negative regulation of phosphate metabolic process"/>
    <property type="evidence" value="ECO:0007669"/>
    <property type="project" value="InterPro"/>
</dbReference>